<feature type="compositionally biased region" description="Basic and acidic residues" evidence="1">
    <location>
        <begin position="296"/>
        <end position="320"/>
    </location>
</feature>
<dbReference type="AlphaFoldDB" id="A0AAD9T1H9"/>
<feature type="compositionally biased region" description="Low complexity" evidence="1">
    <location>
        <begin position="325"/>
        <end position="341"/>
    </location>
</feature>
<feature type="region of interest" description="Disordered" evidence="1">
    <location>
        <begin position="358"/>
        <end position="450"/>
    </location>
</feature>
<name>A0AAD9T1H9_9HELO</name>
<feature type="compositionally biased region" description="Acidic residues" evidence="1">
    <location>
        <begin position="207"/>
        <end position="225"/>
    </location>
</feature>
<feature type="compositionally biased region" description="Basic and acidic residues" evidence="1">
    <location>
        <begin position="364"/>
        <end position="374"/>
    </location>
</feature>
<dbReference type="Proteomes" id="UP001285354">
    <property type="component" value="Unassembled WGS sequence"/>
</dbReference>
<feature type="region of interest" description="Disordered" evidence="1">
    <location>
        <begin position="1"/>
        <end position="76"/>
    </location>
</feature>
<dbReference type="EMBL" id="JAUBYV010000004">
    <property type="protein sequence ID" value="KAK2627387.1"/>
    <property type="molecule type" value="Genomic_DNA"/>
</dbReference>
<evidence type="ECO:0000313" key="2">
    <source>
        <dbReference type="EMBL" id="KAK2627387.1"/>
    </source>
</evidence>
<comment type="caution">
    <text evidence="2">The sequence shown here is derived from an EMBL/GenBank/DDBJ whole genome shotgun (WGS) entry which is preliminary data.</text>
</comment>
<gene>
    <name evidence="2" type="ORF">QTJ16_003353</name>
</gene>
<feature type="region of interest" description="Disordered" evidence="1">
    <location>
        <begin position="176"/>
        <end position="344"/>
    </location>
</feature>
<organism evidence="2 3">
    <name type="scientific">Diplocarpon rosae</name>
    <dbReference type="NCBI Taxonomy" id="946125"/>
    <lineage>
        <taxon>Eukaryota</taxon>
        <taxon>Fungi</taxon>
        <taxon>Dikarya</taxon>
        <taxon>Ascomycota</taxon>
        <taxon>Pezizomycotina</taxon>
        <taxon>Leotiomycetes</taxon>
        <taxon>Helotiales</taxon>
        <taxon>Drepanopezizaceae</taxon>
        <taxon>Diplocarpon</taxon>
    </lineage>
</organism>
<protein>
    <submittedName>
        <fullName evidence="2">Uncharacterized protein</fullName>
    </submittedName>
</protein>
<feature type="compositionally biased region" description="Pro residues" evidence="1">
    <location>
        <begin position="55"/>
        <end position="67"/>
    </location>
</feature>
<accession>A0AAD9T1H9</accession>
<proteinExistence type="predicted"/>
<feature type="compositionally biased region" description="Basic residues" evidence="1">
    <location>
        <begin position="441"/>
        <end position="450"/>
    </location>
</feature>
<feature type="compositionally biased region" description="Basic and acidic residues" evidence="1">
    <location>
        <begin position="255"/>
        <end position="269"/>
    </location>
</feature>
<reference evidence="2" key="1">
    <citation type="submission" date="2023-06" db="EMBL/GenBank/DDBJ databases">
        <title>Draft genome of Marssonina rosae.</title>
        <authorList>
            <person name="Cheng Q."/>
        </authorList>
    </citation>
    <scope>NUCLEOTIDE SEQUENCE</scope>
    <source>
        <strain evidence="2">R4</strain>
    </source>
</reference>
<sequence>MGKGKGKAGRKEAKLAAKKLNQAPKIPGMPKPAQPQKKAKKIPSREKKSALNTNPPGPATYPLPMGRPKPFTKSPQHAKWPALFKKHLQVIEAHIKDLDRVMNSMKADMAMMSEKERLEMESGERGNWKAICGMMDRAREVLKNAKLAARGILPSRALRDRQNLGVLGSNFEPLAAQPEKNAVEPGYNPTEKGTLDQNSESVIGDENSGESDASDGSESEGEDDAVAQNTDFVTLNGAKHPRAAPLENSVSEARAGLHEAIPSRRKETTEVEPNPYFVVDVEPTPVVLDTPASGDPNKKSRKQTEAEATELRKAAKEARKQTCTAPEAAASAPPMEAAPPADSEVDFNALEAKLQAEIAAGTKAQEEAEASEKMLKKKRRRSSNGDEEVGEKKAKIEKLEKKKRKAEEGESVSEKKAKEKKGKKRKAEETAEVVEAEEASKKKRKHKDSA</sequence>
<keyword evidence="3" id="KW-1185">Reference proteome</keyword>
<evidence type="ECO:0000313" key="3">
    <source>
        <dbReference type="Proteomes" id="UP001285354"/>
    </source>
</evidence>
<evidence type="ECO:0000256" key="1">
    <source>
        <dbReference type="SAM" id="MobiDB-lite"/>
    </source>
</evidence>
<feature type="compositionally biased region" description="Basic and acidic residues" evidence="1">
    <location>
        <begin position="390"/>
        <end position="417"/>
    </location>
</feature>